<dbReference type="Pfam" id="PF13376">
    <property type="entry name" value="OmdA"/>
    <property type="match status" value="1"/>
</dbReference>
<dbReference type="EMBL" id="FQYY01000020">
    <property type="protein sequence ID" value="SHJ25093.1"/>
    <property type="molecule type" value="Genomic_DNA"/>
</dbReference>
<sequence>MLNKNEETYYPKSRTDWRKWLVKNHQTKPSVWLLFYNKKSDKSSISWSDAVDEALCFGWIDSKKQKIDEFSYRQYYSKRKPDSTWSKINKEKLEQLIKNGLMTKSGLKSIEVAKQNGSWTILDDIEELIIPKDLQEALTSHKNALEYFESQSKSSKKMLLYWVASAKRLKTRLNRIEEIAELASIGQKPKQFR</sequence>
<proteinExistence type="predicted"/>
<accession>A0A1M6HSE2</accession>
<protein>
    <submittedName>
        <fullName evidence="1">Uncharacterized conserved protein YdeI, YjbR/CyaY-like superfamily, DUF1801 family</fullName>
    </submittedName>
</protein>
<reference evidence="1 2" key="1">
    <citation type="submission" date="2016-11" db="EMBL/GenBank/DDBJ databases">
        <authorList>
            <person name="Jaros S."/>
            <person name="Januszkiewicz K."/>
            <person name="Wedrychowicz H."/>
        </authorList>
    </citation>
    <scope>NUCLEOTIDE SEQUENCE [LARGE SCALE GENOMIC DNA]</scope>
    <source>
        <strain evidence="1 2">DSM 21425</strain>
    </source>
</reference>
<name>A0A1M6HSE2_9FLAO</name>
<dbReference type="Proteomes" id="UP000184225">
    <property type="component" value="Unassembled WGS sequence"/>
</dbReference>
<evidence type="ECO:0000313" key="2">
    <source>
        <dbReference type="Proteomes" id="UP000184225"/>
    </source>
</evidence>
<dbReference type="OrthoDB" id="9796999at2"/>
<dbReference type="AlphaFoldDB" id="A0A1M6HSE2"/>
<dbReference type="STRING" id="579105.SAMN04488096_1203"/>
<evidence type="ECO:0000313" key="1">
    <source>
        <dbReference type="EMBL" id="SHJ25093.1"/>
    </source>
</evidence>
<keyword evidence="2" id="KW-1185">Reference proteome</keyword>
<organism evidence="1 2">
    <name type="scientific">Mesonia phycicola</name>
    <dbReference type="NCBI Taxonomy" id="579105"/>
    <lineage>
        <taxon>Bacteria</taxon>
        <taxon>Pseudomonadati</taxon>
        <taxon>Bacteroidota</taxon>
        <taxon>Flavobacteriia</taxon>
        <taxon>Flavobacteriales</taxon>
        <taxon>Flavobacteriaceae</taxon>
        <taxon>Mesonia</taxon>
    </lineage>
</organism>
<gene>
    <name evidence="1" type="ORF">SAMN04488096_1203</name>
</gene>